<evidence type="ECO:0000313" key="2">
    <source>
        <dbReference type="Proteomes" id="UP000784294"/>
    </source>
</evidence>
<dbReference type="GO" id="GO:0003756">
    <property type="term" value="F:protein disulfide isomerase activity"/>
    <property type="evidence" value="ECO:0007669"/>
    <property type="project" value="TreeGrafter"/>
</dbReference>
<dbReference type="OrthoDB" id="294696at2759"/>
<protein>
    <submittedName>
        <fullName evidence="1">Uncharacterized protein</fullName>
    </submittedName>
</protein>
<evidence type="ECO:0000313" key="1">
    <source>
        <dbReference type="EMBL" id="VEL33903.1"/>
    </source>
</evidence>
<organism evidence="1 2">
    <name type="scientific">Protopolystoma xenopodis</name>
    <dbReference type="NCBI Taxonomy" id="117903"/>
    <lineage>
        <taxon>Eukaryota</taxon>
        <taxon>Metazoa</taxon>
        <taxon>Spiralia</taxon>
        <taxon>Lophotrochozoa</taxon>
        <taxon>Platyhelminthes</taxon>
        <taxon>Monogenea</taxon>
        <taxon>Polyopisthocotylea</taxon>
        <taxon>Polystomatidea</taxon>
        <taxon>Polystomatidae</taxon>
        <taxon>Protopolystoma</taxon>
    </lineage>
</organism>
<dbReference type="Pfam" id="PF13848">
    <property type="entry name" value="Thioredoxin_6"/>
    <property type="match status" value="1"/>
</dbReference>
<comment type="caution">
    <text evidence="1">The sequence shown here is derived from an EMBL/GenBank/DDBJ whole genome shotgun (WGS) entry which is preliminary data.</text>
</comment>
<sequence length="194" mass="21718">MLASEPIHHPPLLDAAPLQFADLLSWARPKCIPVVRELTFGVAEEITEEGLPLLLLFHQPDDKESRDRFQRIGRTYLADLARCAVWSRFTDTYSHTAPTVPSSHPTVLRVLFRDMKQTEKFAAYVESKGPFRVSCSVGAFSYMPLSVISRHRCHYIRATQSVMFCTLPQACDSTYSPASLSKPLKSGFSIGLAT</sequence>
<dbReference type="Gene3D" id="3.40.30.10">
    <property type="entry name" value="Glutaredoxin"/>
    <property type="match status" value="1"/>
</dbReference>
<dbReference type="GO" id="GO:0005789">
    <property type="term" value="C:endoplasmic reticulum membrane"/>
    <property type="evidence" value="ECO:0007669"/>
    <property type="project" value="TreeGrafter"/>
</dbReference>
<dbReference type="GO" id="GO:0005793">
    <property type="term" value="C:endoplasmic reticulum-Golgi intermediate compartment"/>
    <property type="evidence" value="ECO:0007669"/>
    <property type="project" value="TreeGrafter"/>
</dbReference>
<accession>A0A3S5AD61</accession>
<name>A0A3S5AD61_9PLAT</name>
<dbReference type="GO" id="GO:0006457">
    <property type="term" value="P:protein folding"/>
    <property type="evidence" value="ECO:0007669"/>
    <property type="project" value="TreeGrafter"/>
</dbReference>
<dbReference type="AlphaFoldDB" id="A0A3S5AD61"/>
<gene>
    <name evidence="1" type="ORF">PXEA_LOCUS27343</name>
</gene>
<dbReference type="PANTHER" id="PTHR46295">
    <property type="entry name" value="ENDOPLASMIC RETICULUM RESIDENT PROTEIN 44"/>
    <property type="match status" value="1"/>
</dbReference>
<reference evidence="1" key="1">
    <citation type="submission" date="2018-11" db="EMBL/GenBank/DDBJ databases">
        <authorList>
            <consortium name="Pathogen Informatics"/>
        </authorList>
    </citation>
    <scope>NUCLEOTIDE SEQUENCE</scope>
</reference>
<keyword evidence="2" id="KW-1185">Reference proteome</keyword>
<proteinExistence type="predicted"/>
<dbReference type="EMBL" id="CAAALY010246635">
    <property type="protein sequence ID" value="VEL33903.1"/>
    <property type="molecule type" value="Genomic_DNA"/>
</dbReference>
<dbReference type="InterPro" id="IPR052643">
    <property type="entry name" value="ERP44"/>
</dbReference>
<dbReference type="PANTHER" id="PTHR46295:SF1">
    <property type="entry name" value="ENDOPLASMIC RETICULUM RESIDENT PROTEIN 44"/>
    <property type="match status" value="1"/>
</dbReference>
<dbReference type="Proteomes" id="UP000784294">
    <property type="component" value="Unassembled WGS sequence"/>
</dbReference>